<sequence>MDDFLRLVTSDFEHIASNTGFRFNQYNGSVDWEYLEEFVIDDIVDNADVKSLSKLVASVLSYNIEKMSVSKKIFRLSQLIIDFLLHYKNHSTFKLNEKVDSMALCELCGKMFMDNSYLKYHCFRRHKLNSCTFTNSLDNEYVDSLKSEIFQLQTQLKETTLTLENKLKDQQNDNNSQMYFDEHDLNNCNFVHKNKLSYHLIPQPYDNPMQIQEMYWKQKYESLEENYNTLKNEYEKSQSSTKSKTILDHKYQQCDFYKSEKSSKCIQTNILIEKSTPVCSPKRPPRRIDVIPVDEYKGICSMDISDIDQTTLDGYQCNDNLSSDKDFYELKKLRLEARMNIDDNNVCENLSEPLLSSDLVNSIKIVLILGQTRVNELFKNASLMDLIKFEIKDLVNKRLEDHYSFVDGMDESVEQDNCLHEKFENQMCSEVSICEDNKNEPHSSPEIDCNKTSVKKNKTVMSKLKKKAKRLSNIFSPSTKTKIIEIQPSTTQDPEISQSNEQCNNDNGNA</sequence>
<evidence type="ECO:0000256" key="2">
    <source>
        <dbReference type="SAM" id="MobiDB-lite"/>
    </source>
</evidence>
<proteinExistence type="predicted"/>
<reference evidence="4 5" key="1">
    <citation type="submission" date="2019-08" db="EMBL/GenBank/DDBJ databases">
        <title>The genome of the soybean aphid Biotype 1, its phylome, world population structure and adaptation to the North American continent.</title>
        <authorList>
            <person name="Giordano R."/>
            <person name="Donthu R.K."/>
            <person name="Hernandez A.G."/>
            <person name="Wright C.L."/>
            <person name="Zimin A.V."/>
        </authorList>
    </citation>
    <scope>NUCLEOTIDE SEQUENCE [LARGE SCALE GENOMIC DNA]</scope>
    <source>
        <tissue evidence="4">Whole aphids</tissue>
    </source>
</reference>
<dbReference type="AlphaFoldDB" id="A0A6G0TW10"/>
<dbReference type="PROSITE" id="PS00028">
    <property type="entry name" value="ZINC_FINGER_C2H2_1"/>
    <property type="match status" value="1"/>
</dbReference>
<dbReference type="OrthoDB" id="515971at2759"/>
<dbReference type="Pfam" id="PF13815">
    <property type="entry name" value="Dzip-like_N"/>
    <property type="match status" value="1"/>
</dbReference>
<evidence type="ECO:0000256" key="1">
    <source>
        <dbReference type="SAM" id="Coils"/>
    </source>
</evidence>
<organism evidence="4 5">
    <name type="scientific">Aphis glycines</name>
    <name type="common">Soybean aphid</name>
    <dbReference type="NCBI Taxonomy" id="307491"/>
    <lineage>
        <taxon>Eukaryota</taxon>
        <taxon>Metazoa</taxon>
        <taxon>Ecdysozoa</taxon>
        <taxon>Arthropoda</taxon>
        <taxon>Hexapoda</taxon>
        <taxon>Insecta</taxon>
        <taxon>Pterygota</taxon>
        <taxon>Neoptera</taxon>
        <taxon>Paraneoptera</taxon>
        <taxon>Hemiptera</taxon>
        <taxon>Sternorrhyncha</taxon>
        <taxon>Aphidomorpha</taxon>
        <taxon>Aphidoidea</taxon>
        <taxon>Aphididae</taxon>
        <taxon>Aphidini</taxon>
        <taxon>Aphis</taxon>
        <taxon>Aphis</taxon>
    </lineage>
</organism>
<feature type="coiled-coil region" evidence="1">
    <location>
        <begin position="213"/>
        <end position="240"/>
    </location>
</feature>
<dbReference type="EMBL" id="VYZN01000014">
    <property type="protein sequence ID" value="KAE9539794.1"/>
    <property type="molecule type" value="Genomic_DNA"/>
</dbReference>
<evidence type="ECO:0000313" key="5">
    <source>
        <dbReference type="Proteomes" id="UP000475862"/>
    </source>
</evidence>
<protein>
    <recommendedName>
        <fullName evidence="3">C2H2-type domain-containing protein</fullName>
    </recommendedName>
</protein>
<dbReference type="InterPro" id="IPR032714">
    <property type="entry name" value="DZIP1_N"/>
</dbReference>
<gene>
    <name evidence="4" type="ORF">AGLY_005046</name>
</gene>
<keyword evidence="5" id="KW-1185">Reference proteome</keyword>
<name>A0A6G0TW10_APHGL</name>
<evidence type="ECO:0000259" key="3">
    <source>
        <dbReference type="PROSITE" id="PS00028"/>
    </source>
</evidence>
<dbReference type="Proteomes" id="UP000475862">
    <property type="component" value="Unassembled WGS sequence"/>
</dbReference>
<feature type="region of interest" description="Disordered" evidence="2">
    <location>
        <begin position="482"/>
        <end position="510"/>
    </location>
</feature>
<evidence type="ECO:0000313" key="4">
    <source>
        <dbReference type="EMBL" id="KAE9539794.1"/>
    </source>
</evidence>
<feature type="domain" description="C2H2-type" evidence="3">
    <location>
        <begin position="105"/>
        <end position="126"/>
    </location>
</feature>
<keyword evidence="1" id="KW-0175">Coiled coil</keyword>
<comment type="caution">
    <text evidence="4">The sequence shown here is derived from an EMBL/GenBank/DDBJ whole genome shotgun (WGS) entry which is preliminary data.</text>
</comment>
<accession>A0A6G0TW10</accession>
<dbReference type="InterPro" id="IPR013087">
    <property type="entry name" value="Znf_C2H2_type"/>
</dbReference>